<keyword evidence="2" id="KW-1185">Reference proteome</keyword>
<evidence type="ECO:0000313" key="1">
    <source>
        <dbReference type="EMBL" id="CAA2989936.1"/>
    </source>
</evidence>
<dbReference type="Gramene" id="OE9A109830T1">
    <property type="protein sequence ID" value="OE9A109830C1"/>
    <property type="gene ID" value="OE9A109830"/>
</dbReference>
<evidence type="ECO:0000313" key="2">
    <source>
        <dbReference type="Proteomes" id="UP000594638"/>
    </source>
</evidence>
<reference evidence="1 2" key="1">
    <citation type="submission" date="2019-12" db="EMBL/GenBank/DDBJ databases">
        <authorList>
            <person name="Alioto T."/>
            <person name="Alioto T."/>
            <person name="Gomez Garrido J."/>
        </authorList>
    </citation>
    <scope>NUCLEOTIDE SEQUENCE [LARGE SCALE GENOMIC DNA]</scope>
</reference>
<name>A0A8S0SDZ9_OLEEU</name>
<sequence length="83" mass="9353">MARELVTNNDQDDVAIGKVIPVLRLTISGDCLKSQAFFDIPPGYGIQRITTGVRRFESFSLPVPNKIKIELVFYLPSFHRCAQ</sequence>
<comment type="caution">
    <text evidence="1">The sequence shown here is derived from an EMBL/GenBank/DDBJ whole genome shotgun (WGS) entry which is preliminary data.</text>
</comment>
<accession>A0A8S0SDZ9</accession>
<protein>
    <submittedName>
        <fullName evidence="1">Uncharacterized protein</fullName>
    </submittedName>
</protein>
<proteinExistence type="predicted"/>
<gene>
    <name evidence="1" type="ORF">OLEA9_A109830</name>
</gene>
<feature type="non-terminal residue" evidence="1">
    <location>
        <position position="83"/>
    </location>
</feature>
<dbReference type="AlphaFoldDB" id="A0A8S0SDZ9"/>
<dbReference type="EMBL" id="CACTIH010004174">
    <property type="protein sequence ID" value="CAA2989936.1"/>
    <property type="molecule type" value="Genomic_DNA"/>
</dbReference>
<dbReference type="Proteomes" id="UP000594638">
    <property type="component" value="Unassembled WGS sequence"/>
</dbReference>
<organism evidence="1 2">
    <name type="scientific">Olea europaea subsp. europaea</name>
    <dbReference type="NCBI Taxonomy" id="158383"/>
    <lineage>
        <taxon>Eukaryota</taxon>
        <taxon>Viridiplantae</taxon>
        <taxon>Streptophyta</taxon>
        <taxon>Embryophyta</taxon>
        <taxon>Tracheophyta</taxon>
        <taxon>Spermatophyta</taxon>
        <taxon>Magnoliopsida</taxon>
        <taxon>eudicotyledons</taxon>
        <taxon>Gunneridae</taxon>
        <taxon>Pentapetalae</taxon>
        <taxon>asterids</taxon>
        <taxon>lamiids</taxon>
        <taxon>Lamiales</taxon>
        <taxon>Oleaceae</taxon>
        <taxon>Oleeae</taxon>
        <taxon>Olea</taxon>
    </lineage>
</organism>